<accession>A0A7S1P0X0</accession>
<gene>
    <name evidence="1" type="ORF">VBRA1451_LOCUS8272</name>
</gene>
<organism evidence="1">
    <name type="scientific">Vitrella brassicaformis</name>
    <dbReference type="NCBI Taxonomy" id="1169539"/>
    <lineage>
        <taxon>Eukaryota</taxon>
        <taxon>Sar</taxon>
        <taxon>Alveolata</taxon>
        <taxon>Colpodellida</taxon>
        <taxon>Vitrellaceae</taxon>
        <taxon>Vitrella</taxon>
    </lineage>
</organism>
<proteinExistence type="predicted"/>
<evidence type="ECO:0000313" key="1">
    <source>
        <dbReference type="EMBL" id="CAD9053210.1"/>
    </source>
</evidence>
<name>A0A7S1P0X0_9ALVE</name>
<dbReference type="AlphaFoldDB" id="A0A7S1P0X0"/>
<protein>
    <submittedName>
        <fullName evidence="1">Uncharacterized protein</fullName>
    </submittedName>
</protein>
<reference evidence="1" key="1">
    <citation type="submission" date="2021-01" db="EMBL/GenBank/DDBJ databases">
        <authorList>
            <person name="Corre E."/>
            <person name="Pelletier E."/>
            <person name="Niang G."/>
            <person name="Scheremetjew M."/>
            <person name="Finn R."/>
            <person name="Kale V."/>
            <person name="Holt S."/>
            <person name="Cochrane G."/>
            <person name="Meng A."/>
            <person name="Brown T."/>
            <person name="Cohen L."/>
        </authorList>
    </citation>
    <scope>NUCLEOTIDE SEQUENCE</scope>
    <source>
        <strain evidence="1">CCMP3346</strain>
    </source>
</reference>
<dbReference type="EMBL" id="HBGB01014368">
    <property type="protein sequence ID" value="CAD9053210.1"/>
    <property type="molecule type" value="Transcribed_RNA"/>
</dbReference>
<sequence length="100" mass="10992">MCVCVGACGCVDGWAPFLYTFLCSVQSHRMEACVADCLVCVGGHTDGSMPHGWTIGPFWSQFRLFPFSLPLCLPPCLPLSLLCLSVANYSEILTFTIFKY</sequence>